<protein>
    <recommendedName>
        <fullName evidence="2">Methyltransferase type 11 domain-containing protein</fullName>
    </recommendedName>
</protein>
<dbReference type="InterPro" id="IPR013216">
    <property type="entry name" value="Methyltransf_11"/>
</dbReference>
<dbReference type="Proteomes" id="UP000663887">
    <property type="component" value="Unassembled WGS sequence"/>
</dbReference>
<gene>
    <name evidence="3" type="ORF">XDN619_LOCUS28370</name>
</gene>
<evidence type="ECO:0000256" key="1">
    <source>
        <dbReference type="SAM" id="MobiDB-lite"/>
    </source>
</evidence>
<dbReference type="CDD" id="cd02440">
    <property type="entry name" value="AdoMet_MTases"/>
    <property type="match status" value="1"/>
</dbReference>
<evidence type="ECO:0000313" key="4">
    <source>
        <dbReference type="Proteomes" id="UP000663887"/>
    </source>
</evidence>
<dbReference type="Gene3D" id="3.40.50.150">
    <property type="entry name" value="Vaccinia Virus protein VP39"/>
    <property type="match status" value="1"/>
</dbReference>
<dbReference type="Pfam" id="PF08241">
    <property type="entry name" value="Methyltransf_11"/>
    <property type="match status" value="1"/>
</dbReference>
<sequence>MFNPGTNDDYTITDDIPHQLVNPNSSGSTDDDLSTSTSSSSSSSSSAATSSSSSTRRIHRSIILLLVSIMFLHAIFGADQQSSRQTQHRIGDQVMIITDSDQNVSNGNHFYKDMVINSISEDGSSYTDSTSNSMTFTNSSKTHLRILNEDKDNMDAFDNDKEDEWEPKKKKQQQQIIKKKKDLFVVVSPSIAVDVSTCMIQKAQVRVAQLEERHKSSVDWIIHDLNGDKELSINDSSVDTVISTLVLEHIISLEQFFKTIYRILKKNNDSWAFITAMHPNMYQTGSQAGFIIDNVTGDKLCGISFDHSIQHIIEAANKTSLILIKYFEKGVDNEEHARNLGSRAKKWIGRNIHASFLFKLRKHEI</sequence>
<name>A0A816XQB4_9BILA</name>
<accession>A0A816XQB4</accession>
<organism evidence="3 4">
    <name type="scientific">Rotaria magnacalcarata</name>
    <dbReference type="NCBI Taxonomy" id="392030"/>
    <lineage>
        <taxon>Eukaryota</taxon>
        <taxon>Metazoa</taxon>
        <taxon>Spiralia</taxon>
        <taxon>Gnathifera</taxon>
        <taxon>Rotifera</taxon>
        <taxon>Eurotatoria</taxon>
        <taxon>Bdelloidea</taxon>
        <taxon>Philodinida</taxon>
        <taxon>Philodinidae</taxon>
        <taxon>Rotaria</taxon>
    </lineage>
</organism>
<reference evidence="3" key="1">
    <citation type="submission" date="2021-02" db="EMBL/GenBank/DDBJ databases">
        <authorList>
            <person name="Nowell W R."/>
        </authorList>
    </citation>
    <scope>NUCLEOTIDE SEQUENCE</scope>
</reference>
<evidence type="ECO:0000313" key="3">
    <source>
        <dbReference type="EMBL" id="CAF2149571.1"/>
    </source>
</evidence>
<dbReference type="EMBL" id="CAJNRG010013566">
    <property type="protein sequence ID" value="CAF2149571.1"/>
    <property type="molecule type" value="Genomic_DNA"/>
</dbReference>
<feature type="region of interest" description="Disordered" evidence="1">
    <location>
        <begin position="1"/>
        <end position="52"/>
    </location>
</feature>
<proteinExistence type="predicted"/>
<comment type="caution">
    <text evidence="3">The sequence shown here is derived from an EMBL/GenBank/DDBJ whole genome shotgun (WGS) entry which is preliminary data.</text>
</comment>
<feature type="compositionally biased region" description="Polar residues" evidence="1">
    <location>
        <begin position="1"/>
        <end position="10"/>
    </location>
</feature>
<feature type="domain" description="Methyltransferase type 11" evidence="2">
    <location>
        <begin position="190"/>
        <end position="267"/>
    </location>
</feature>
<feature type="compositionally biased region" description="Low complexity" evidence="1">
    <location>
        <begin position="34"/>
        <end position="52"/>
    </location>
</feature>
<dbReference type="InterPro" id="IPR029063">
    <property type="entry name" value="SAM-dependent_MTases_sf"/>
</dbReference>
<dbReference type="GO" id="GO:0008757">
    <property type="term" value="F:S-adenosylmethionine-dependent methyltransferase activity"/>
    <property type="evidence" value="ECO:0007669"/>
    <property type="project" value="InterPro"/>
</dbReference>
<evidence type="ECO:0000259" key="2">
    <source>
        <dbReference type="Pfam" id="PF08241"/>
    </source>
</evidence>
<dbReference type="AlphaFoldDB" id="A0A816XQB4"/>
<dbReference type="SUPFAM" id="SSF53335">
    <property type="entry name" value="S-adenosyl-L-methionine-dependent methyltransferases"/>
    <property type="match status" value="1"/>
</dbReference>